<comment type="caution">
    <text evidence="1">The sequence shown here is derived from an EMBL/GenBank/DDBJ whole genome shotgun (WGS) entry which is preliminary data.</text>
</comment>
<gene>
    <name evidence="1" type="ORF">GCM10010521_37960</name>
</gene>
<proteinExistence type="predicted"/>
<evidence type="ECO:0000313" key="2">
    <source>
        <dbReference type="Proteomes" id="UP001500893"/>
    </source>
</evidence>
<sequence length="143" mass="16012">MAHIHRAGEDKVPRMTYRQITPPTLAEVMQQHPQLGSFGIGVFDSSRKTAKQRQAELAADREELAGREAIVMETAAWLWENITAIEAPTVSSYTVLHAMQRATSRYVKNGELIAAALIAGYSFEYDQPNVLFGMSDRDLKEMN</sequence>
<name>A0ABP6NKW8_9ACTN</name>
<keyword evidence="2" id="KW-1185">Reference proteome</keyword>
<dbReference type="Proteomes" id="UP001500893">
    <property type="component" value="Unassembled WGS sequence"/>
</dbReference>
<evidence type="ECO:0000313" key="1">
    <source>
        <dbReference type="EMBL" id="GAA3147155.1"/>
    </source>
</evidence>
<reference evidence="2" key="1">
    <citation type="journal article" date="2019" name="Int. J. Syst. Evol. Microbiol.">
        <title>The Global Catalogue of Microorganisms (GCM) 10K type strain sequencing project: providing services to taxonomists for standard genome sequencing and annotation.</title>
        <authorList>
            <consortium name="The Broad Institute Genomics Platform"/>
            <consortium name="The Broad Institute Genome Sequencing Center for Infectious Disease"/>
            <person name="Wu L."/>
            <person name="Ma J."/>
        </authorList>
    </citation>
    <scope>NUCLEOTIDE SEQUENCE [LARGE SCALE GENOMIC DNA]</scope>
    <source>
        <strain evidence="2">JCM 11574</strain>
    </source>
</reference>
<dbReference type="EMBL" id="BAAAVM010000049">
    <property type="protein sequence ID" value="GAA3147155.1"/>
    <property type="molecule type" value="Genomic_DNA"/>
</dbReference>
<accession>A0ABP6NKW8</accession>
<organism evidence="1 2">
    <name type="scientific">Streptomyces rameus</name>
    <dbReference type="NCBI Taxonomy" id="68261"/>
    <lineage>
        <taxon>Bacteria</taxon>
        <taxon>Bacillati</taxon>
        <taxon>Actinomycetota</taxon>
        <taxon>Actinomycetes</taxon>
        <taxon>Kitasatosporales</taxon>
        <taxon>Streptomycetaceae</taxon>
        <taxon>Streptomyces</taxon>
    </lineage>
</organism>
<protein>
    <submittedName>
        <fullName evidence="1">Uncharacterized protein</fullName>
    </submittedName>
</protein>